<dbReference type="GO" id="GO:0005874">
    <property type="term" value="C:microtubule"/>
    <property type="evidence" value="ECO:0007669"/>
    <property type="project" value="UniProtKB-KW"/>
</dbReference>
<evidence type="ECO:0000313" key="9">
    <source>
        <dbReference type="Proteomes" id="UP000006729"/>
    </source>
</evidence>
<evidence type="ECO:0000256" key="6">
    <source>
        <dbReference type="ARBA" id="ARBA00049117"/>
    </source>
</evidence>
<accession>A0A2K2B6M9</accession>
<feature type="domain" description="Tubulin/FtsZ 2-layer sandwich" evidence="7">
    <location>
        <begin position="1"/>
        <end position="67"/>
    </location>
</feature>
<keyword evidence="9" id="KW-1185">Reference proteome</keyword>
<reference evidence="8 9" key="1">
    <citation type="journal article" date="2006" name="Science">
        <title>The genome of black cottonwood, Populus trichocarpa (Torr. &amp; Gray).</title>
        <authorList>
            <person name="Tuskan G.A."/>
            <person name="Difazio S."/>
            <person name="Jansson S."/>
            <person name="Bohlmann J."/>
            <person name="Grigoriev I."/>
            <person name="Hellsten U."/>
            <person name="Putnam N."/>
            <person name="Ralph S."/>
            <person name="Rombauts S."/>
            <person name="Salamov A."/>
            <person name="Schein J."/>
            <person name="Sterck L."/>
            <person name="Aerts A."/>
            <person name="Bhalerao R.R."/>
            <person name="Bhalerao R.P."/>
            <person name="Blaudez D."/>
            <person name="Boerjan W."/>
            <person name="Brun A."/>
            <person name="Brunner A."/>
            <person name="Busov V."/>
            <person name="Campbell M."/>
            <person name="Carlson J."/>
            <person name="Chalot M."/>
            <person name="Chapman J."/>
            <person name="Chen G.L."/>
            <person name="Cooper D."/>
            <person name="Coutinho P.M."/>
            <person name="Couturier J."/>
            <person name="Covert S."/>
            <person name="Cronk Q."/>
            <person name="Cunningham R."/>
            <person name="Davis J."/>
            <person name="Degroeve S."/>
            <person name="Dejardin A."/>
            <person name="Depamphilis C."/>
            <person name="Detter J."/>
            <person name="Dirks B."/>
            <person name="Dubchak I."/>
            <person name="Duplessis S."/>
            <person name="Ehlting J."/>
            <person name="Ellis B."/>
            <person name="Gendler K."/>
            <person name="Goodstein D."/>
            <person name="Gribskov M."/>
            <person name="Grimwood J."/>
            <person name="Groover A."/>
            <person name="Gunter L."/>
            <person name="Hamberger B."/>
            <person name="Heinze B."/>
            <person name="Helariutta Y."/>
            <person name="Henrissat B."/>
            <person name="Holligan D."/>
            <person name="Holt R."/>
            <person name="Huang W."/>
            <person name="Islam-Faridi N."/>
            <person name="Jones S."/>
            <person name="Jones-Rhoades M."/>
            <person name="Jorgensen R."/>
            <person name="Joshi C."/>
            <person name="Kangasjarvi J."/>
            <person name="Karlsson J."/>
            <person name="Kelleher C."/>
            <person name="Kirkpatrick R."/>
            <person name="Kirst M."/>
            <person name="Kohler A."/>
            <person name="Kalluri U."/>
            <person name="Larimer F."/>
            <person name="Leebens-Mack J."/>
            <person name="Leple J.C."/>
            <person name="Locascio P."/>
            <person name="Lou Y."/>
            <person name="Lucas S."/>
            <person name="Martin F."/>
            <person name="Montanini B."/>
            <person name="Napoli C."/>
            <person name="Nelson D.R."/>
            <person name="Nelson C."/>
            <person name="Nieminen K."/>
            <person name="Nilsson O."/>
            <person name="Pereda V."/>
            <person name="Peter G."/>
            <person name="Philippe R."/>
            <person name="Pilate G."/>
            <person name="Poliakov A."/>
            <person name="Razumovskaya J."/>
            <person name="Richardson P."/>
            <person name="Rinaldi C."/>
            <person name="Ritland K."/>
            <person name="Rouze P."/>
            <person name="Ryaboy D."/>
            <person name="Schmutz J."/>
            <person name="Schrader J."/>
            <person name="Segerman B."/>
            <person name="Shin H."/>
            <person name="Siddiqui A."/>
            <person name="Sterky F."/>
            <person name="Terry A."/>
            <person name="Tsai C.J."/>
            <person name="Uberbacher E."/>
            <person name="Unneberg P."/>
            <person name="Vahala J."/>
            <person name="Wall K."/>
            <person name="Wessler S."/>
            <person name="Yang G."/>
            <person name="Yin T."/>
            <person name="Douglas C."/>
            <person name="Marra M."/>
            <person name="Sandberg G."/>
            <person name="Van de Peer Y."/>
            <person name="Rokhsar D."/>
        </authorList>
    </citation>
    <scope>NUCLEOTIDE SEQUENCE [LARGE SCALE GENOMIC DNA]</scope>
    <source>
        <strain evidence="9">cv. Nisqually</strain>
    </source>
</reference>
<keyword evidence="3" id="KW-0547">Nucleotide-binding</keyword>
<dbReference type="GO" id="GO:0016787">
    <property type="term" value="F:hydrolase activity"/>
    <property type="evidence" value="ECO:0007669"/>
    <property type="project" value="UniProtKB-KW"/>
</dbReference>
<evidence type="ECO:0000256" key="2">
    <source>
        <dbReference type="ARBA" id="ARBA00022701"/>
    </source>
</evidence>
<evidence type="ECO:0000313" key="8">
    <source>
        <dbReference type="EMBL" id="PNT45438.1"/>
    </source>
</evidence>
<comment type="catalytic activity">
    <reaction evidence="6">
        <text>GTP + H2O = GDP + phosphate + H(+)</text>
        <dbReference type="Rhea" id="RHEA:19669"/>
        <dbReference type="ChEBI" id="CHEBI:15377"/>
        <dbReference type="ChEBI" id="CHEBI:15378"/>
        <dbReference type="ChEBI" id="CHEBI:37565"/>
        <dbReference type="ChEBI" id="CHEBI:43474"/>
        <dbReference type="ChEBI" id="CHEBI:58189"/>
    </reaction>
    <physiologicalReaction direction="left-to-right" evidence="6">
        <dbReference type="Rhea" id="RHEA:19670"/>
    </physiologicalReaction>
</comment>
<evidence type="ECO:0000259" key="7">
    <source>
        <dbReference type="Pfam" id="PF03953"/>
    </source>
</evidence>
<dbReference type="InterPro" id="IPR002452">
    <property type="entry name" value="Alpha_tubulin"/>
</dbReference>
<dbReference type="GO" id="GO:0005200">
    <property type="term" value="F:structural constituent of cytoskeleton"/>
    <property type="evidence" value="ECO:0007669"/>
    <property type="project" value="InterPro"/>
</dbReference>
<keyword evidence="4" id="KW-0378">Hydrolase</keyword>
<dbReference type="PRINTS" id="PR01162">
    <property type="entry name" value="ALPHATUBULIN"/>
</dbReference>
<name>A0A2K2B6M9_POPTR</name>
<gene>
    <name evidence="8" type="ORF">POPTR_003G136900</name>
</gene>
<dbReference type="GO" id="GO:0005525">
    <property type="term" value="F:GTP binding"/>
    <property type="evidence" value="ECO:0007669"/>
    <property type="project" value="UniProtKB-KW"/>
</dbReference>
<evidence type="ECO:0000256" key="1">
    <source>
        <dbReference type="ARBA" id="ARBA00009636"/>
    </source>
</evidence>
<proteinExistence type="inferred from homology"/>
<dbReference type="SUPFAM" id="SSF55307">
    <property type="entry name" value="Tubulin C-terminal domain-like"/>
    <property type="match status" value="1"/>
</dbReference>
<sequence length="132" mass="14807">MACCLMFRGDAVPNKDVNVDVATIKTKRTVQFVPTRFKCGIIYQPPSIVLVLGDDLARVRRAVCMISLLHQYCDLIARCLSHVDHKSGLMYAKRAFSCTGILVRTREDLAAFEKDNEEFCVKSAEANHGKEI</sequence>
<dbReference type="Pfam" id="PF03953">
    <property type="entry name" value="Tubulin_C"/>
    <property type="match status" value="1"/>
</dbReference>
<dbReference type="InterPro" id="IPR018316">
    <property type="entry name" value="Tubulin/FtsZ_2-layer-sand-dom"/>
</dbReference>
<organism evidence="8 9">
    <name type="scientific">Populus trichocarpa</name>
    <name type="common">Western balsam poplar</name>
    <name type="synonym">Populus balsamifera subsp. trichocarpa</name>
    <dbReference type="NCBI Taxonomy" id="3694"/>
    <lineage>
        <taxon>Eukaryota</taxon>
        <taxon>Viridiplantae</taxon>
        <taxon>Streptophyta</taxon>
        <taxon>Embryophyta</taxon>
        <taxon>Tracheophyta</taxon>
        <taxon>Spermatophyta</taxon>
        <taxon>Magnoliopsida</taxon>
        <taxon>eudicotyledons</taxon>
        <taxon>Gunneridae</taxon>
        <taxon>Pentapetalae</taxon>
        <taxon>rosids</taxon>
        <taxon>fabids</taxon>
        <taxon>Malpighiales</taxon>
        <taxon>Salicaceae</taxon>
        <taxon>Saliceae</taxon>
        <taxon>Populus</taxon>
    </lineage>
</organism>
<evidence type="ECO:0000256" key="5">
    <source>
        <dbReference type="ARBA" id="ARBA00023134"/>
    </source>
</evidence>
<dbReference type="Proteomes" id="UP000006729">
    <property type="component" value="Chromosome 3"/>
</dbReference>
<protein>
    <recommendedName>
        <fullName evidence="7">Tubulin/FtsZ 2-layer sandwich domain-containing protein</fullName>
    </recommendedName>
</protein>
<comment type="similarity">
    <text evidence="1">Belongs to the tubulin family.</text>
</comment>
<evidence type="ECO:0000256" key="3">
    <source>
        <dbReference type="ARBA" id="ARBA00022741"/>
    </source>
</evidence>
<dbReference type="EMBL" id="CM009292">
    <property type="protein sequence ID" value="PNT45438.1"/>
    <property type="molecule type" value="Genomic_DNA"/>
</dbReference>
<dbReference type="InterPro" id="IPR000217">
    <property type="entry name" value="Tubulin"/>
</dbReference>
<dbReference type="PANTHER" id="PTHR11588">
    <property type="entry name" value="TUBULIN"/>
    <property type="match status" value="1"/>
</dbReference>
<dbReference type="InParanoid" id="A0A2K2B6M9"/>
<dbReference type="InterPro" id="IPR037103">
    <property type="entry name" value="Tubulin/FtsZ-like_C"/>
</dbReference>
<keyword evidence="2" id="KW-0493">Microtubule</keyword>
<dbReference type="AlphaFoldDB" id="A0A2K2B6M9"/>
<dbReference type="InterPro" id="IPR008280">
    <property type="entry name" value="Tub_FtsZ_C"/>
</dbReference>
<dbReference type="STRING" id="3694.A0A2K2B6M9"/>
<evidence type="ECO:0000256" key="4">
    <source>
        <dbReference type="ARBA" id="ARBA00022801"/>
    </source>
</evidence>
<keyword evidence="5" id="KW-0342">GTP-binding</keyword>
<dbReference type="GO" id="GO:0007017">
    <property type="term" value="P:microtubule-based process"/>
    <property type="evidence" value="ECO:0007669"/>
    <property type="project" value="InterPro"/>
</dbReference>
<dbReference type="Gene3D" id="3.30.1330.20">
    <property type="entry name" value="Tubulin/FtsZ, C-terminal domain"/>
    <property type="match status" value="1"/>
</dbReference>